<name>A0ABT7QMG4_9GAMM</name>
<reference evidence="1" key="2">
    <citation type="journal article" date="2023" name="Microbiome">
        <title>Synthase-selected sorting approach identifies a beta-lactone synthase in a nudibranch symbiotic bacterium.</title>
        <authorList>
            <person name="Dzunkova M."/>
            <person name="La Clair J.J."/>
            <person name="Tyml T."/>
            <person name="Doud D."/>
            <person name="Schulz F."/>
            <person name="Piquer-Esteban S."/>
            <person name="Porcel Sanchis D."/>
            <person name="Osborn A."/>
            <person name="Robinson D."/>
            <person name="Louie K.B."/>
            <person name="Bowen B.P."/>
            <person name="Bowers R.M."/>
            <person name="Lee J."/>
            <person name="Arnau V."/>
            <person name="Diaz-Villanueva W."/>
            <person name="Stepanauskas R."/>
            <person name="Gosliner T."/>
            <person name="Date S.V."/>
            <person name="Northen T.R."/>
            <person name="Cheng J.F."/>
            <person name="Burkart M.D."/>
            <person name="Woyke T."/>
        </authorList>
    </citation>
    <scope>NUCLEOTIDE SEQUENCE</scope>
    <source>
        <strain evidence="1">Df01</strain>
    </source>
</reference>
<gene>
    <name evidence="1" type="ORF">NQX30_05630</name>
</gene>
<reference evidence="1" key="1">
    <citation type="submission" date="2022-08" db="EMBL/GenBank/DDBJ databases">
        <authorList>
            <person name="Dzunkova M."/>
            <person name="La Clair J."/>
            <person name="Tyml T."/>
            <person name="Doud D."/>
            <person name="Schulz F."/>
            <person name="Piquer S."/>
            <person name="Porcel Sanchis D."/>
            <person name="Osborn A."/>
            <person name="Robinson D."/>
            <person name="Louie K.B."/>
            <person name="Bowen B.P."/>
            <person name="Bowers R."/>
            <person name="Lee J."/>
            <person name="Arnau Llombart V."/>
            <person name="Diaz Villanueva W."/>
            <person name="Gosliner T."/>
            <person name="Northen T."/>
            <person name="Cheng J.-F."/>
            <person name="Burkart M.D."/>
            <person name="Woyke T."/>
        </authorList>
    </citation>
    <scope>NUCLEOTIDE SEQUENCE</scope>
    <source>
        <strain evidence="1">Df01</strain>
    </source>
</reference>
<proteinExistence type="predicted"/>
<dbReference type="Proteomes" id="UP001168167">
    <property type="component" value="Unassembled WGS sequence"/>
</dbReference>
<accession>A0ABT7QMG4</accession>
<evidence type="ECO:0000313" key="1">
    <source>
        <dbReference type="EMBL" id="MDM5147847.1"/>
    </source>
</evidence>
<sequence>MILPSCHHAQRIHGCAQLLGQVLSFVTMHMRIRSKRFDYWVGYYPRHNNVCRIHVGFGGGGSSGGSGQTAEQVNSAITEALAQIPQPMLPNAVSASGPAKRGLGGTGTSVFLTFPPDQSTSSDAAITGTGDEVTNNPAGAYSIRLNAFLDERNSSGNPRKNIETRLYKTTTRLSEYDSQSCYLRVVAIDGRLGANYQINLDAGDTIKFQAYVIQAQTSTNVNLKQRYLRVDRFAL</sequence>
<organism evidence="1 2">
    <name type="scientific">Candidatus Doriopsillibacter californiensis</name>
    <dbReference type="NCBI Taxonomy" id="2970740"/>
    <lineage>
        <taxon>Bacteria</taxon>
        <taxon>Pseudomonadati</taxon>
        <taxon>Pseudomonadota</taxon>
        <taxon>Gammaproteobacteria</taxon>
        <taxon>Candidatus Tethybacterales</taxon>
        <taxon>Candidatus Persebacteraceae</taxon>
        <taxon>Candidatus Doriopsillibacter</taxon>
    </lineage>
</organism>
<keyword evidence="2" id="KW-1185">Reference proteome</keyword>
<dbReference type="EMBL" id="JANQAO010000003">
    <property type="protein sequence ID" value="MDM5147847.1"/>
    <property type="molecule type" value="Genomic_DNA"/>
</dbReference>
<protein>
    <submittedName>
        <fullName evidence="1">Uncharacterized protein</fullName>
    </submittedName>
</protein>
<comment type="caution">
    <text evidence="1">The sequence shown here is derived from an EMBL/GenBank/DDBJ whole genome shotgun (WGS) entry which is preliminary data.</text>
</comment>
<evidence type="ECO:0000313" key="2">
    <source>
        <dbReference type="Proteomes" id="UP001168167"/>
    </source>
</evidence>